<name>A0ABR9R1L2_9FIRM</name>
<feature type="transmembrane region" description="Helical" evidence="1">
    <location>
        <begin position="230"/>
        <end position="257"/>
    </location>
</feature>
<proteinExistence type="predicted"/>
<evidence type="ECO:0000313" key="2">
    <source>
        <dbReference type="EMBL" id="MBE5037013.1"/>
    </source>
</evidence>
<dbReference type="EMBL" id="JADCKC010000001">
    <property type="protein sequence ID" value="MBE5037013.1"/>
    <property type="molecule type" value="Genomic_DNA"/>
</dbReference>
<dbReference type="RefSeq" id="WP_193500279.1">
    <property type="nucleotide sequence ID" value="NZ_JADCKC010000001.1"/>
</dbReference>
<dbReference type="Pfam" id="PF06541">
    <property type="entry name" value="ABC_trans_CmpB"/>
    <property type="match status" value="2"/>
</dbReference>
<feature type="transmembrane region" description="Helical" evidence="1">
    <location>
        <begin position="37"/>
        <end position="58"/>
    </location>
</feature>
<gene>
    <name evidence="2" type="ORF">INF35_04340</name>
</gene>
<feature type="transmembrane region" description="Helical" evidence="1">
    <location>
        <begin position="333"/>
        <end position="350"/>
    </location>
</feature>
<comment type="caution">
    <text evidence="2">The sequence shown here is derived from an EMBL/GenBank/DDBJ whole genome shotgun (WGS) entry which is preliminary data.</text>
</comment>
<accession>A0ABR9R1L2</accession>
<organism evidence="2 3">
    <name type="scientific">Gemmiger gallinarum</name>
    <dbReference type="NCBI Taxonomy" id="2779354"/>
    <lineage>
        <taxon>Bacteria</taxon>
        <taxon>Bacillati</taxon>
        <taxon>Bacillota</taxon>
        <taxon>Clostridia</taxon>
        <taxon>Eubacteriales</taxon>
        <taxon>Gemmiger</taxon>
    </lineage>
</organism>
<feature type="transmembrane region" description="Helical" evidence="1">
    <location>
        <begin position="144"/>
        <end position="163"/>
    </location>
</feature>
<feature type="transmembrane region" description="Helical" evidence="1">
    <location>
        <begin position="6"/>
        <end position="25"/>
    </location>
</feature>
<keyword evidence="3" id="KW-1185">Reference proteome</keyword>
<keyword evidence="1" id="KW-0472">Membrane</keyword>
<dbReference type="Proteomes" id="UP000768567">
    <property type="component" value="Unassembled WGS sequence"/>
</dbReference>
<feature type="transmembrane region" description="Helical" evidence="1">
    <location>
        <begin position="64"/>
        <end position="86"/>
    </location>
</feature>
<feature type="transmembrane region" description="Helical" evidence="1">
    <location>
        <begin position="371"/>
        <end position="391"/>
    </location>
</feature>
<reference evidence="2 3" key="1">
    <citation type="submission" date="2020-10" db="EMBL/GenBank/DDBJ databases">
        <title>ChiBAC.</title>
        <authorList>
            <person name="Zenner C."/>
            <person name="Hitch T.C.A."/>
            <person name="Clavel T."/>
        </authorList>
    </citation>
    <scope>NUCLEOTIDE SEQUENCE [LARGE SCALE GENOMIC DNA]</scope>
    <source>
        <strain evidence="2 3">DSM 109015</strain>
    </source>
</reference>
<keyword evidence="1" id="KW-1133">Transmembrane helix</keyword>
<dbReference type="InterPro" id="IPR010540">
    <property type="entry name" value="CmpB_TMEM229"/>
</dbReference>
<keyword evidence="1" id="KW-0812">Transmembrane</keyword>
<evidence type="ECO:0000256" key="1">
    <source>
        <dbReference type="SAM" id="Phobius"/>
    </source>
</evidence>
<sequence length="442" mass="49863">MMFYELGWLFFAYSFIGWVLEILFVSIRQRKYVDRGVINGPLCIVYGIAGVVIAVTLSEIAGNLFFLFLYSALYATVIEWIAGHILEHSSHSRWWDYSHLPFNLDGYIALPVSVLWGLLGIAVVKWGNPLLVYLVRLIPQPLGSILLGVLTVVFLIDLADTLLTMAGIRQRLPQVEAVSNRLASLTLRMGHWILGRTERRMVKAHPQASFVPKAKVKPTVFAQGCSFYKIVLLFFIGAFLGDIVETIFCRITAGYWMSRSSVVWGPFSIVWGLAIALATLMLYRYKDRSSTFLFVVGTLLGGAYEYLCSVFTEIVFGTVFWDYSAIPFNLAGRINLLYCFFWGIAAVAWFRGVYPHVSRWIEKIPMRPGKVLTWALVIFMAADVAVSSAALSRYTARVAGVPPQNAVEVYLDEHYDNDRMFQIYPKAVHTEKPQSTVQLPVS</sequence>
<feature type="transmembrane region" description="Helical" evidence="1">
    <location>
        <begin position="263"/>
        <end position="285"/>
    </location>
</feature>
<protein>
    <submittedName>
        <fullName evidence="2">ABC transporter permease</fullName>
    </submittedName>
</protein>
<feature type="transmembrane region" description="Helical" evidence="1">
    <location>
        <begin position="107"/>
        <end position="124"/>
    </location>
</feature>
<feature type="transmembrane region" description="Helical" evidence="1">
    <location>
        <begin position="292"/>
        <end position="321"/>
    </location>
</feature>
<evidence type="ECO:0000313" key="3">
    <source>
        <dbReference type="Proteomes" id="UP000768567"/>
    </source>
</evidence>